<evidence type="ECO:0000256" key="1">
    <source>
        <dbReference type="SAM" id="MobiDB-lite"/>
    </source>
</evidence>
<gene>
    <name evidence="3" type="ORF">H0A76_09000</name>
</gene>
<evidence type="ECO:0000259" key="2">
    <source>
        <dbReference type="Pfam" id="PF19078"/>
    </source>
</evidence>
<reference evidence="3 4" key="1">
    <citation type="submission" date="2020-05" db="EMBL/GenBank/DDBJ databases">
        <title>Horizontal transmission and recombination maintain forever young bacterial symbiont genomes.</title>
        <authorList>
            <person name="Russell S.L."/>
            <person name="Pepper-Tunick E."/>
            <person name="Svedberg J."/>
            <person name="Byrne A."/>
            <person name="Ruelas Castillo J."/>
            <person name="Vollmers C."/>
            <person name="Beinart R.A."/>
            <person name="Corbett-Detig R."/>
        </authorList>
    </citation>
    <scope>NUCLEOTIDE SEQUENCE [LARGE SCALE GENOMIC DNA]</scope>
    <source>
        <strain evidence="3">455</strain>
    </source>
</reference>
<dbReference type="InterPro" id="IPR044048">
    <property type="entry name" value="Big_12"/>
</dbReference>
<name>A0A853F261_9GAMM</name>
<feature type="compositionally biased region" description="Low complexity" evidence="1">
    <location>
        <begin position="138"/>
        <end position="149"/>
    </location>
</feature>
<protein>
    <recommendedName>
        <fullName evidence="2">Bacterial Ig-like domain-containing protein</fullName>
    </recommendedName>
</protein>
<feature type="region of interest" description="Disordered" evidence="1">
    <location>
        <begin position="138"/>
        <end position="162"/>
    </location>
</feature>
<evidence type="ECO:0000313" key="3">
    <source>
        <dbReference type="EMBL" id="NYT28004.1"/>
    </source>
</evidence>
<dbReference type="Pfam" id="PF19078">
    <property type="entry name" value="Big_12"/>
    <property type="match status" value="1"/>
</dbReference>
<evidence type="ECO:0000313" key="4">
    <source>
        <dbReference type="Proteomes" id="UP000568751"/>
    </source>
</evidence>
<comment type="caution">
    <text evidence="3">The sequence shown here is derived from an EMBL/GenBank/DDBJ whole genome shotgun (WGS) entry which is preliminary data.</text>
</comment>
<proteinExistence type="predicted"/>
<accession>A0A853F261</accession>
<organism evidence="3 4">
    <name type="scientific">Candidatus Thiodubiliella endoseptemdiera</name>
    <dbReference type="NCBI Taxonomy" id="2738886"/>
    <lineage>
        <taxon>Bacteria</taxon>
        <taxon>Pseudomonadati</taxon>
        <taxon>Pseudomonadota</taxon>
        <taxon>Gammaproteobacteria</taxon>
        <taxon>Candidatus Pseudothioglobaceae</taxon>
        <taxon>Candidatus Thiodubiliella</taxon>
    </lineage>
</organism>
<dbReference type="AlphaFoldDB" id="A0A853F261"/>
<sequence length="162" mass="17590">MDLVVTTEYKTYYYHNIQRPIIDTTPPEAPLIKIHDTSLATGDTTLVEFHFKEKVLDFTTDDITAENASLSGFGQNTGLGPFVWTAILTPDTGITDSINTLTIGTDWHDAAGNKPSQPSTSVNYKVIDQTHLLSTLTPVLTPTTGSSTPHPQDKNTSPSATQ</sequence>
<feature type="domain" description="Bacterial Ig-like" evidence="2">
    <location>
        <begin position="23"/>
        <end position="126"/>
    </location>
</feature>
<dbReference type="Proteomes" id="UP000568751">
    <property type="component" value="Unassembled WGS sequence"/>
</dbReference>
<dbReference type="EMBL" id="JACCHT010000002">
    <property type="protein sequence ID" value="NYT28004.1"/>
    <property type="molecule type" value="Genomic_DNA"/>
</dbReference>